<sequence length="553" mass="60183">MSDTDAQKREPPCFSDLPIHAPVPVKQFESKFWNKYMAEQQVACIYTINNLLQLGKTLPRLLCSIAKFNENAFEAVGYRPFSDIPSYELPRRHVVGLEKLGYGVKGVSQNELRLRDPRDTKGYEEKNDFVCWVGRVTSPSHNRVTAGGRVVPVIPPPPRPAFANLVTPGSMAFGPSLQGGGAGQTAVPPRPYVPVPAGWEVVWIEDQVYLAPQQVGIPAPPHPYPVSSLSQPKLSNINYGSQRPLMNVTNAVVPQPQQAAMQQVVYHQPQLAGQQQPSTASQLQAELGVWNDYLRANYFEEQSRQARLRRVNGPTPKVVEPEATRENIRKWNGILASNGKDFLSTSRKVMNYGSPSTRTTRDRIEAPRLSPTVSVAKLDQLAGGGKIDTTDFSGSTARPAVLTHITGEDAANPEKITSHSGQIVVTDITDTTPIPADVVKGCDGAGRKVEKNRAELKEDQSLPVRVAAASEFASAVSNKLARGSLGVSEAKRTVPVSEKGKAAREAIAIFLQEQLKGRGAGVSRKIQKEKGVSGGATSSNDNKRTGNYDAFFY</sequence>
<evidence type="ECO:0000313" key="3">
    <source>
        <dbReference type="Proteomes" id="UP000698800"/>
    </source>
</evidence>
<feature type="region of interest" description="Disordered" evidence="1">
    <location>
        <begin position="521"/>
        <end position="548"/>
    </location>
</feature>
<proteinExistence type="predicted"/>
<dbReference type="AlphaFoldDB" id="A0A9P8I596"/>
<evidence type="ECO:0000256" key="1">
    <source>
        <dbReference type="SAM" id="MobiDB-lite"/>
    </source>
</evidence>
<dbReference type="EMBL" id="JAGHQL010000087">
    <property type="protein sequence ID" value="KAH0539077.1"/>
    <property type="molecule type" value="Genomic_DNA"/>
</dbReference>
<name>A0A9P8I596_9PEZI</name>
<comment type="caution">
    <text evidence="2">The sequence shown here is derived from an EMBL/GenBank/DDBJ whole genome shotgun (WGS) entry which is preliminary data.</text>
</comment>
<dbReference type="OrthoDB" id="5401902at2759"/>
<protein>
    <submittedName>
        <fullName evidence="2">Uncharacterized protein</fullName>
    </submittedName>
</protein>
<keyword evidence="3" id="KW-1185">Reference proteome</keyword>
<reference evidence="2" key="1">
    <citation type="submission" date="2021-03" db="EMBL/GenBank/DDBJ databases">
        <title>Comparative genomics and phylogenomic investigation of the class Geoglossomycetes provide insights into ecological specialization and systematics.</title>
        <authorList>
            <person name="Melie T."/>
            <person name="Pirro S."/>
            <person name="Miller A.N."/>
            <person name="Quandt A."/>
        </authorList>
    </citation>
    <scope>NUCLEOTIDE SEQUENCE</scope>
    <source>
        <strain evidence="2">GBOQ0MN5Z8</strain>
    </source>
</reference>
<organism evidence="2 3">
    <name type="scientific">Glutinoglossum americanum</name>
    <dbReference type="NCBI Taxonomy" id="1670608"/>
    <lineage>
        <taxon>Eukaryota</taxon>
        <taxon>Fungi</taxon>
        <taxon>Dikarya</taxon>
        <taxon>Ascomycota</taxon>
        <taxon>Pezizomycotina</taxon>
        <taxon>Geoglossomycetes</taxon>
        <taxon>Geoglossales</taxon>
        <taxon>Geoglossaceae</taxon>
        <taxon>Glutinoglossum</taxon>
    </lineage>
</organism>
<gene>
    <name evidence="2" type="ORF">FGG08_004375</name>
</gene>
<dbReference type="Proteomes" id="UP000698800">
    <property type="component" value="Unassembled WGS sequence"/>
</dbReference>
<accession>A0A9P8I596</accession>
<evidence type="ECO:0000313" key="2">
    <source>
        <dbReference type="EMBL" id="KAH0539077.1"/>
    </source>
</evidence>